<dbReference type="Gene3D" id="3.40.800.20">
    <property type="entry name" value="Histone deacetylase domain"/>
    <property type="match status" value="1"/>
</dbReference>
<keyword evidence="5" id="KW-0862">Zinc</keyword>
<dbReference type="GO" id="GO:0040029">
    <property type="term" value="P:epigenetic regulation of gene expression"/>
    <property type="evidence" value="ECO:0007669"/>
    <property type="project" value="TreeGrafter"/>
</dbReference>
<dbReference type="InterPro" id="IPR037138">
    <property type="entry name" value="His_deacetylse_dom_sf"/>
</dbReference>
<organism evidence="7 8">
    <name type="scientific">Thelephora terrestris</name>
    <dbReference type="NCBI Taxonomy" id="56493"/>
    <lineage>
        <taxon>Eukaryota</taxon>
        <taxon>Fungi</taxon>
        <taxon>Dikarya</taxon>
        <taxon>Basidiomycota</taxon>
        <taxon>Agaricomycotina</taxon>
        <taxon>Agaricomycetes</taxon>
        <taxon>Thelephorales</taxon>
        <taxon>Thelephoraceae</taxon>
        <taxon>Thelephora</taxon>
    </lineage>
</organism>
<keyword evidence="8" id="KW-1185">Reference proteome</keyword>
<dbReference type="GO" id="GO:0004407">
    <property type="term" value="F:histone deacetylase activity"/>
    <property type="evidence" value="ECO:0007669"/>
    <property type="project" value="TreeGrafter"/>
</dbReference>
<dbReference type="PANTHER" id="PTHR10625">
    <property type="entry name" value="HISTONE DEACETYLASE HDAC1-RELATED"/>
    <property type="match status" value="1"/>
</dbReference>
<dbReference type="Proteomes" id="UP000736335">
    <property type="component" value="Unassembled WGS sequence"/>
</dbReference>
<dbReference type="CDD" id="cd10001">
    <property type="entry name" value="HDAC_classII_APAH"/>
    <property type="match status" value="1"/>
</dbReference>
<dbReference type="InterPro" id="IPR000286">
    <property type="entry name" value="HDACs"/>
</dbReference>
<dbReference type="SUPFAM" id="SSF52768">
    <property type="entry name" value="Arginase/deacetylase"/>
    <property type="match status" value="1"/>
</dbReference>
<dbReference type="InterPro" id="IPR023696">
    <property type="entry name" value="Ureohydrolase_dom_sf"/>
</dbReference>
<dbReference type="GO" id="GO:0046872">
    <property type="term" value="F:metal ion binding"/>
    <property type="evidence" value="ECO:0007669"/>
    <property type="project" value="UniProtKB-KW"/>
</dbReference>
<name>A0A9P6HIC5_9AGAM</name>
<dbReference type="AlphaFoldDB" id="A0A9P6HIC5"/>
<dbReference type="PANTHER" id="PTHR10625:SF17">
    <property type="entry name" value="HISTONE DEACETYLASE 8"/>
    <property type="match status" value="1"/>
</dbReference>
<keyword evidence="4" id="KW-0378">Hydrolase</keyword>
<gene>
    <name evidence="7" type="ORF">BJ322DRAFT_718953</name>
</gene>
<evidence type="ECO:0000313" key="8">
    <source>
        <dbReference type="Proteomes" id="UP000736335"/>
    </source>
</evidence>
<dbReference type="OrthoDB" id="424012at2759"/>
<evidence type="ECO:0000256" key="4">
    <source>
        <dbReference type="ARBA" id="ARBA00022801"/>
    </source>
</evidence>
<evidence type="ECO:0000256" key="2">
    <source>
        <dbReference type="ARBA" id="ARBA00005947"/>
    </source>
</evidence>
<reference evidence="7" key="1">
    <citation type="journal article" date="2020" name="Nat. Commun.">
        <title>Large-scale genome sequencing of mycorrhizal fungi provides insights into the early evolution of symbiotic traits.</title>
        <authorList>
            <person name="Miyauchi S."/>
            <person name="Kiss E."/>
            <person name="Kuo A."/>
            <person name="Drula E."/>
            <person name="Kohler A."/>
            <person name="Sanchez-Garcia M."/>
            <person name="Morin E."/>
            <person name="Andreopoulos B."/>
            <person name="Barry K.W."/>
            <person name="Bonito G."/>
            <person name="Buee M."/>
            <person name="Carver A."/>
            <person name="Chen C."/>
            <person name="Cichocki N."/>
            <person name="Clum A."/>
            <person name="Culley D."/>
            <person name="Crous P.W."/>
            <person name="Fauchery L."/>
            <person name="Girlanda M."/>
            <person name="Hayes R.D."/>
            <person name="Keri Z."/>
            <person name="LaButti K."/>
            <person name="Lipzen A."/>
            <person name="Lombard V."/>
            <person name="Magnuson J."/>
            <person name="Maillard F."/>
            <person name="Murat C."/>
            <person name="Nolan M."/>
            <person name="Ohm R.A."/>
            <person name="Pangilinan J."/>
            <person name="Pereira M.F."/>
            <person name="Perotto S."/>
            <person name="Peter M."/>
            <person name="Pfister S."/>
            <person name="Riley R."/>
            <person name="Sitrit Y."/>
            <person name="Stielow J.B."/>
            <person name="Szollosi G."/>
            <person name="Zifcakova L."/>
            <person name="Stursova M."/>
            <person name="Spatafora J.W."/>
            <person name="Tedersoo L."/>
            <person name="Vaario L.M."/>
            <person name="Yamada A."/>
            <person name="Yan M."/>
            <person name="Wang P."/>
            <person name="Xu J."/>
            <person name="Bruns T."/>
            <person name="Baldrian P."/>
            <person name="Vilgalys R."/>
            <person name="Dunand C."/>
            <person name="Henrissat B."/>
            <person name="Grigoriev I.V."/>
            <person name="Hibbett D."/>
            <person name="Nagy L.G."/>
            <person name="Martin F.M."/>
        </authorList>
    </citation>
    <scope>NUCLEOTIDE SEQUENCE</scope>
    <source>
        <strain evidence="7">UH-Tt-Lm1</strain>
    </source>
</reference>
<dbReference type="Pfam" id="PF00850">
    <property type="entry name" value="Hist_deacetyl"/>
    <property type="match status" value="1"/>
</dbReference>
<proteinExistence type="inferred from homology"/>
<protein>
    <submittedName>
        <fullName evidence="7">Arginase/deacetylase</fullName>
    </submittedName>
</protein>
<dbReference type="GO" id="GO:0016787">
    <property type="term" value="F:hydrolase activity"/>
    <property type="evidence" value="ECO:0007669"/>
    <property type="project" value="UniProtKB-KW"/>
</dbReference>
<evidence type="ECO:0000313" key="7">
    <source>
        <dbReference type="EMBL" id="KAF9787353.1"/>
    </source>
</evidence>
<reference evidence="7" key="2">
    <citation type="submission" date="2020-11" db="EMBL/GenBank/DDBJ databases">
        <authorList>
            <consortium name="DOE Joint Genome Institute"/>
            <person name="Kuo A."/>
            <person name="Miyauchi S."/>
            <person name="Kiss E."/>
            <person name="Drula E."/>
            <person name="Kohler A."/>
            <person name="Sanchez-Garcia M."/>
            <person name="Andreopoulos B."/>
            <person name="Barry K.W."/>
            <person name="Bonito G."/>
            <person name="Buee M."/>
            <person name="Carver A."/>
            <person name="Chen C."/>
            <person name="Cichocki N."/>
            <person name="Clum A."/>
            <person name="Culley D."/>
            <person name="Crous P.W."/>
            <person name="Fauchery L."/>
            <person name="Girlanda M."/>
            <person name="Hayes R."/>
            <person name="Keri Z."/>
            <person name="Labutti K."/>
            <person name="Lipzen A."/>
            <person name="Lombard V."/>
            <person name="Magnuson J."/>
            <person name="Maillard F."/>
            <person name="Morin E."/>
            <person name="Murat C."/>
            <person name="Nolan M."/>
            <person name="Ohm R."/>
            <person name="Pangilinan J."/>
            <person name="Pereira M."/>
            <person name="Perotto S."/>
            <person name="Peter M."/>
            <person name="Riley R."/>
            <person name="Sitrit Y."/>
            <person name="Stielow B."/>
            <person name="Szollosi G."/>
            <person name="Zifcakova L."/>
            <person name="Stursova M."/>
            <person name="Spatafora J.W."/>
            <person name="Tedersoo L."/>
            <person name="Vaario L.-M."/>
            <person name="Yamada A."/>
            <person name="Yan M."/>
            <person name="Wang P."/>
            <person name="Xu J."/>
            <person name="Bruns T."/>
            <person name="Baldrian P."/>
            <person name="Vilgalys R."/>
            <person name="Henrissat B."/>
            <person name="Grigoriev I.V."/>
            <person name="Hibbett D."/>
            <person name="Nagy L.G."/>
            <person name="Martin F.M."/>
        </authorList>
    </citation>
    <scope>NUCLEOTIDE SEQUENCE</scope>
    <source>
        <strain evidence="7">UH-Tt-Lm1</strain>
    </source>
</reference>
<comment type="caution">
    <text evidence="7">The sequence shown here is derived from an EMBL/GenBank/DDBJ whole genome shotgun (WGS) entry which is preliminary data.</text>
</comment>
<accession>A0A9P6HIC5</accession>
<sequence length="356" mass="38832">MKVFVDEECSLHRPPYEILSGKIVAYHETPDRLLQIRLALEGDGVFQIEDADRSIDVQRHALQVHSVDYIEYLESAFGLWVEEGGDPEGSLFPETFPNAKITQRFATANLAPRSLAGKTGYYCFDLSCPITADTYTSVLASARVSLSAARELSRSGESAFALSRPPGHHAGTSVAGGYCFFNNVAIAAKYLQQESECSTCCGIAILDIDYHHGNGTQEIFYSDSSVTYVSLHAELDYPYFTGSREERGDGPGEGFNHNFPLPFGTEDGAYCGELRKGVKVIKEFDPAYLIVSLGVDTFESDPIGAFKLTTACYAEIGCIIRGLSKPTLFVLEGGYDLDTIGKNVRTLLEGFITGAV</sequence>
<dbReference type="PRINTS" id="PR01270">
    <property type="entry name" value="HDASUPER"/>
</dbReference>
<evidence type="ECO:0000256" key="3">
    <source>
        <dbReference type="ARBA" id="ARBA00022723"/>
    </source>
</evidence>
<dbReference type="InterPro" id="IPR023801">
    <property type="entry name" value="His_deacetylse_dom"/>
</dbReference>
<dbReference type="EMBL" id="WIUZ02000005">
    <property type="protein sequence ID" value="KAF9787353.1"/>
    <property type="molecule type" value="Genomic_DNA"/>
</dbReference>
<evidence type="ECO:0000256" key="1">
    <source>
        <dbReference type="ARBA" id="ARBA00001947"/>
    </source>
</evidence>
<comment type="cofactor">
    <cofactor evidence="1">
        <name>Zn(2+)</name>
        <dbReference type="ChEBI" id="CHEBI:29105"/>
    </cofactor>
</comment>
<comment type="similarity">
    <text evidence="2">Belongs to the histone deacetylase family.</text>
</comment>
<keyword evidence="3" id="KW-0479">Metal-binding</keyword>
<feature type="domain" description="Histone deacetylase" evidence="6">
    <location>
        <begin position="28"/>
        <end position="349"/>
    </location>
</feature>
<evidence type="ECO:0000259" key="6">
    <source>
        <dbReference type="Pfam" id="PF00850"/>
    </source>
</evidence>
<evidence type="ECO:0000256" key="5">
    <source>
        <dbReference type="ARBA" id="ARBA00022833"/>
    </source>
</evidence>